<accession>A0ABS7GM85</accession>
<comment type="caution">
    <text evidence="3">The sequence shown here is derived from an EMBL/GenBank/DDBJ whole genome shotgun (WGS) entry which is preliminary data.</text>
</comment>
<evidence type="ECO:0000313" key="3">
    <source>
        <dbReference type="EMBL" id="MBW8687902.1"/>
    </source>
</evidence>
<dbReference type="EMBL" id="JAICCF010000005">
    <property type="protein sequence ID" value="MBW8687902.1"/>
    <property type="molecule type" value="Genomic_DNA"/>
</dbReference>
<dbReference type="InterPro" id="IPR000639">
    <property type="entry name" value="Epox_hydrolase-like"/>
</dbReference>
<dbReference type="InterPro" id="IPR000073">
    <property type="entry name" value="AB_hydrolase_1"/>
</dbReference>
<dbReference type="GO" id="GO:0016787">
    <property type="term" value="F:hydrolase activity"/>
    <property type="evidence" value="ECO:0007669"/>
    <property type="project" value="UniProtKB-KW"/>
</dbReference>
<organism evidence="3 4">
    <name type="scientific">Chitinophaga rhizophila</name>
    <dbReference type="NCBI Taxonomy" id="2866212"/>
    <lineage>
        <taxon>Bacteria</taxon>
        <taxon>Pseudomonadati</taxon>
        <taxon>Bacteroidota</taxon>
        <taxon>Chitinophagia</taxon>
        <taxon>Chitinophagales</taxon>
        <taxon>Chitinophagaceae</taxon>
        <taxon>Chitinophaga</taxon>
    </lineage>
</organism>
<proteinExistence type="predicted"/>
<feature type="domain" description="AB hydrolase-1" evidence="2">
    <location>
        <begin position="38"/>
        <end position="143"/>
    </location>
</feature>
<name>A0ABS7GM85_9BACT</name>
<evidence type="ECO:0000259" key="2">
    <source>
        <dbReference type="Pfam" id="PF00561"/>
    </source>
</evidence>
<sequence>MEEIYKDDQLIKQWDGFTNHMVTVNGTELHYVDGGHGPALICLPGWPQTWYSFHRIAPELAKYFRVIVVDIRGMGSSAAPLTGYDKKTMATDIYELILQLELGPVNVIGHDIGGMVACSLAFNFPDVVSRLLLADGLHPNEGMMQMPLMPAKGTFGDKIDNQRPYTWWMGFNQVKELPEKLLAGRYRYLLDWLFRYVMTDDSQMSDFEREIYAAVYDSPERIRASNAWYQAFNEDIEHAKTYQQLKMPVLGIASNVSYGYYQYSLPLIAENYKLVHLPLTGHYLFEENPQEVNAIILEFLGQERR</sequence>
<dbReference type="PRINTS" id="PR00111">
    <property type="entry name" value="ABHYDROLASE"/>
</dbReference>
<dbReference type="InterPro" id="IPR029058">
    <property type="entry name" value="AB_hydrolase_fold"/>
</dbReference>
<dbReference type="Gene3D" id="3.40.50.1820">
    <property type="entry name" value="alpha/beta hydrolase"/>
    <property type="match status" value="1"/>
</dbReference>
<dbReference type="RefSeq" id="WP_220253218.1">
    <property type="nucleotide sequence ID" value="NZ_JAICCF010000005.1"/>
</dbReference>
<dbReference type="PRINTS" id="PR00412">
    <property type="entry name" value="EPOXHYDRLASE"/>
</dbReference>
<reference evidence="3 4" key="1">
    <citation type="submission" date="2021-08" db="EMBL/GenBank/DDBJ databases">
        <title>The genome sequence of Chitinophaga sp. B61.</title>
        <authorList>
            <person name="Zhang X."/>
        </authorList>
    </citation>
    <scope>NUCLEOTIDE SEQUENCE [LARGE SCALE GENOMIC DNA]</scope>
    <source>
        <strain evidence="3 4">B61</strain>
    </source>
</reference>
<keyword evidence="1 3" id="KW-0378">Hydrolase</keyword>
<evidence type="ECO:0000256" key="1">
    <source>
        <dbReference type="ARBA" id="ARBA00022801"/>
    </source>
</evidence>
<gene>
    <name evidence="3" type="ORF">K1Y79_26420</name>
</gene>
<protein>
    <submittedName>
        <fullName evidence="3">Alpha/beta hydrolase</fullName>
    </submittedName>
</protein>
<dbReference type="PANTHER" id="PTHR43329">
    <property type="entry name" value="EPOXIDE HYDROLASE"/>
    <property type="match status" value="1"/>
</dbReference>
<dbReference type="Proteomes" id="UP000812961">
    <property type="component" value="Unassembled WGS sequence"/>
</dbReference>
<evidence type="ECO:0000313" key="4">
    <source>
        <dbReference type="Proteomes" id="UP000812961"/>
    </source>
</evidence>
<dbReference type="SUPFAM" id="SSF53474">
    <property type="entry name" value="alpha/beta-Hydrolases"/>
    <property type="match status" value="1"/>
</dbReference>
<keyword evidence="4" id="KW-1185">Reference proteome</keyword>
<dbReference type="Pfam" id="PF00561">
    <property type="entry name" value="Abhydrolase_1"/>
    <property type="match status" value="1"/>
</dbReference>